<keyword evidence="2" id="KW-1185">Reference proteome</keyword>
<protein>
    <submittedName>
        <fullName evidence="1">Uncharacterized protein</fullName>
    </submittedName>
</protein>
<reference evidence="1" key="1">
    <citation type="submission" date="2023-07" db="EMBL/GenBank/DDBJ databases">
        <title>Black Yeasts Isolated from many extreme environments.</title>
        <authorList>
            <person name="Coleine C."/>
            <person name="Stajich J.E."/>
            <person name="Selbmann L."/>
        </authorList>
    </citation>
    <scope>NUCLEOTIDE SEQUENCE</scope>
    <source>
        <strain evidence="1">CCFEE 5714</strain>
    </source>
</reference>
<accession>A0ACC3NWL0</accession>
<organism evidence="1 2">
    <name type="scientific">Vermiconidia calcicola</name>
    <dbReference type="NCBI Taxonomy" id="1690605"/>
    <lineage>
        <taxon>Eukaryota</taxon>
        <taxon>Fungi</taxon>
        <taxon>Dikarya</taxon>
        <taxon>Ascomycota</taxon>
        <taxon>Pezizomycotina</taxon>
        <taxon>Dothideomycetes</taxon>
        <taxon>Dothideomycetidae</taxon>
        <taxon>Mycosphaerellales</taxon>
        <taxon>Extremaceae</taxon>
        <taxon>Vermiconidia</taxon>
    </lineage>
</organism>
<evidence type="ECO:0000313" key="2">
    <source>
        <dbReference type="Proteomes" id="UP001281147"/>
    </source>
</evidence>
<dbReference type="Proteomes" id="UP001281147">
    <property type="component" value="Unassembled WGS sequence"/>
</dbReference>
<dbReference type="EMBL" id="JAUTXU010000011">
    <property type="protein sequence ID" value="KAK3723001.1"/>
    <property type="molecule type" value="Genomic_DNA"/>
</dbReference>
<evidence type="ECO:0000313" key="1">
    <source>
        <dbReference type="EMBL" id="KAK3723001.1"/>
    </source>
</evidence>
<sequence>MHAPEIRFDDIERQITYKSVATAMGQVLPRELAKVFEVEPTSGKKQRVWRQVKKPPYVPCIDRLAPHRTEHVTLSPVMENGPTIKALTTL</sequence>
<comment type="caution">
    <text evidence="1">The sequence shown here is derived from an EMBL/GenBank/DDBJ whole genome shotgun (WGS) entry which is preliminary data.</text>
</comment>
<proteinExistence type="predicted"/>
<gene>
    <name evidence="1" type="ORF">LTR37_002147</name>
</gene>
<name>A0ACC3NWL0_9PEZI</name>